<dbReference type="SUPFAM" id="SSF46689">
    <property type="entry name" value="Homeodomain-like"/>
    <property type="match status" value="2"/>
</dbReference>
<dbReference type="OrthoDB" id="1410704at2"/>
<protein>
    <submittedName>
        <fullName evidence="5">AraC-type DNA-binding protein</fullName>
    </submittedName>
</protein>
<dbReference type="EMBL" id="FTMA01000005">
    <property type="protein sequence ID" value="SIQ99214.1"/>
    <property type="molecule type" value="Genomic_DNA"/>
</dbReference>
<dbReference type="InterPro" id="IPR003313">
    <property type="entry name" value="AraC-bd"/>
</dbReference>
<evidence type="ECO:0000256" key="2">
    <source>
        <dbReference type="ARBA" id="ARBA00023125"/>
    </source>
</evidence>
<evidence type="ECO:0000256" key="1">
    <source>
        <dbReference type="ARBA" id="ARBA00023015"/>
    </source>
</evidence>
<dbReference type="SMART" id="SM00342">
    <property type="entry name" value="HTH_ARAC"/>
    <property type="match status" value="1"/>
</dbReference>
<reference evidence="6" key="1">
    <citation type="submission" date="2017-01" db="EMBL/GenBank/DDBJ databases">
        <authorList>
            <person name="Varghese N."/>
            <person name="Submissions S."/>
        </authorList>
    </citation>
    <scope>NUCLEOTIDE SEQUENCE [LARGE SCALE GENOMIC DNA]</scope>
    <source>
        <strain evidence="6">DSM 15366</strain>
    </source>
</reference>
<dbReference type="InterPro" id="IPR018060">
    <property type="entry name" value="HTH_AraC"/>
</dbReference>
<dbReference type="PANTHER" id="PTHR43280:SF27">
    <property type="entry name" value="TRANSCRIPTIONAL REGULATOR MTLR"/>
    <property type="match status" value="1"/>
</dbReference>
<dbReference type="Gene3D" id="2.60.120.10">
    <property type="entry name" value="Jelly Rolls"/>
    <property type="match status" value="1"/>
</dbReference>
<proteinExistence type="predicted"/>
<dbReference type="Pfam" id="PF02311">
    <property type="entry name" value="AraC_binding"/>
    <property type="match status" value="1"/>
</dbReference>
<dbReference type="Pfam" id="PF12833">
    <property type="entry name" value="HTH_18"/>
    <property type="match status" value="1"/>
</dbReference>
<name>A0A1N6XA30_9FLAO</name>
<dbReference type="PANTHER" id="PTHR43280">
    <property type="entry name" value="ARAC-FAMILY TRANSCRIPTIONAL REGULATOR"/>
    <property type="match status" value="1"/>
</dbReference>
<keyword evidence="3" id="KW-0804">Transcription</keyword>
<dbReference type="RefSeq" id="WP_076548969.1">
    <property type="nucleotide sequence ID" value="NZ_FTMA01000005.1"/>
</dbReference>
<accession>A0A1N6XA30</accession>
<feature type="domain" description="HTH araC/xylS-type" evidence="4">
    <location>
        <begin position="183"/>
        <end position="281"/>
    </location>
</feature>
<dbReference type="STRING" id="228959.SAMN05421797_10547"/>
<sequence>MKPLYQKIEIHKERLFVIKNNKVPKFDGLFHFHPEFELTYIHQGSGRSFVGDRMVTFSRGDLFFLGPNLPHSWESTYSVRQPSQSLVIQLNSALWKGEWLEGEELSELKLLFKKSLRGLKFIGNNNFAIAEKMFQISKGSKPMQNVIDILSIFESLGRSQSYEYIASPAYLPGYRENDYVKINLIYNFVHLNFNREISLTEVASLVNMTNQGFCRYFKKITRRTFFVYLNEYRTGCACKLLNEGQFNITEVGFRSGFQSISNFNKQFKVVVGCSPREYIKQLG</sequence>
<evidence type="ECO:0000313" key="5">
    <source>
        <dbReference type="EMBL" id="SIQ99214.1"/>
    </source>
</evidence>
<dbReference type="GO" id="GO:0043565">
    <property type="term" value="F:sequence-specific DNA binding"/>
    <property type="evidence" value="ECO:0007669"/>
    <property type="project" value="InterPro"/>
</dbReference>
<dbReference type="GO" id="GO:0003700">
    <property type="term" value="F:DNA-binding transcription factor activity"/>
    <property type="evidence" value="ECO:0007669"/>
    <property type="project" value="InterPro"/>
</dbReference>
<dbReference type="AlphaFoldDB" id="A0A1N6XA30"/>
<dbReference type="SUPFAM" id="SSF51182">
    <property type="entry name" value="RmlC-like cupins"/>
    <property type="match status" value="1"/>
</dbReference>
<dbReference type="InterPro" id="IPR009057">
    <property type="entry name" value="Homeodomain-like_sf"/>
</dbReference>
<keyword evidence="1" id="KW-0805">Transcription regulation</keyword>
<keyword evidence="6" id="KW-1185">Reference proteome</keyword>
<keyword evidence="2 5" id="KW-0238">DNA-binding</keyword>
<evidence type="ECO:0000256" key="3">
    <source>
        <dbReference type="ARBA" id="ARBA00023163"/>
    </source>
</evidence>
<evidence type="ECO:0000259" key="4">
    <source>
        <dbReference type="PROSITE" id="PS01124"/>
    </source>
</evidence>
<dbReference type="InterPro" id="IPR014710">
    <property type="entry name" value="RmlC-like_jellyroll"/>
</dbReference>
<dbReference type="Gene3D" id="1.10.10.60">
    <property type="entry name" value="Homeodomain-like"/>
    <property type="match status" value="2"/>
</dbReference>
<gene>
    <name evidence="5" type="ORF">SAMN05421797_10547</name>
</gene>
<evidence type="ECO:0000313" key="6">
    <source>
        <dbReference type="Proteomes" id="UP000186953"/>
    </source>
</evidence>
<dbReference type="Proteomes" id="UP000186953">
    <property type="component" value="Unassembled WGS sequence"/>
</dbReference>
<dbReference type="PROSITE" id="PS01124">
    <property type="entry name" value="HTH_ARAC_FAMILY_2"/>
    <property type="match status" value="1"/>
</dbReference>
<dbReference type="InterPro" id="IPR011051">
    <property type="entry name" value="RmlC_Cupin_sf"/>
</dbReference>
<organism evidence="5 6">
    <name type="scientific">Maribacter ulvicola</name>
    <dbReference type="NCBI Taxonomy" id="228959"/>
    <lineage>
        <taxon>Bacteria</taxon>
        <taxon>Pseudomonadati</taxon>
        <taxon>Bacteroidota</taxon>
        <taxon>Flavobacteriia</taxon>
        <taxon>Flavobacteriales</taxon>
        <taxon>Flavobacteriaceae</taxon>
        <taxon>Maribacter</taxon>
    </lineage>
</organism>